<evidence type="ECO:0000313" key="8">
    <source>
        <dbReference type="Proteomes" id="UP001485459"/>
    </source>
</evidence>
<keyword evidence="4" id="KW-0106">Calcium</keyword>
<evidence type="ECO:0000256" key="2">
    <source>
        <dbReference type="ARBA" id="ARBA00022723"/>
    </source>
</evidence>
<dbReference type="SUPFAM" id="SSF53649">
    <property type="entry name" value="Alkaline phosphatase-like"/>
    <property type="match status" value="1"/>
</dbReference>
<dbReference type="RefSeq" id="WP_341837126.1">
    <property type="nucleotide sequence ID" value="NZ_CP149822.1"/>
</dbReference>
<sequence length="458" mass="50506">MRIKSLLITTSLCMYALLAGAQQQPHIILILTDDMGSADISCYGGTGPQTPNLDRMAAEGARFTQYYSASPICSPSRAGILTGSYPARWNLTSYLQTRKGNTACEQADFLRAEAPSIARLLKSAGYRTAHFGKWHLGGGRDVKNAPSITAYGFDAYSSTWESPDPDPLLTSGNWIWSKPDSVKRWDRTAYFVDRALAFLAANKGKPCFINLWPDDVHTPWVPDETSMDRMPKGGESQRQFEAVLAEYDKQIGRFLDGLKQLGIDQQTLVVFTSDNGALPTFGFRSGKFRGTKLSLYEGGIRMPLIAWQPGSIRAGQVDSTSLLNATDLLPTFCRIAGIPAKKLPKTDGTDRAGVLLGEPSSKHRTFFWEYGRNDSAFKYPNGRNRSPSLAIRDGKWKLLVNADSSSEELYDLGKDPSEQNNIATMHPATAAQLKSKLLGWYRALPKLKTSPDVVRGDE</sequence>
<dbReference type="PANTHER" id="PTHR42693:SF33">
    <property type="entry name" value="ARYLSULFATASE"/>
    <property type="match status" value="1"/>
</dbReference>
<evidence type="ECO:0000256" key="5">
    <source>
        <dbReference type="SAM" id="SignalP"/>
    </source>
</evidence>
<dbReference type="Proteomes" id="UP001485459">
    <property type="component" value="Chromosome"/>
</dbReference>
<comment type="similarity">
    <text evidence="1">Belongs to the sulfatase family.</text>
</comment>
<keyword evidence="8" id="KW-1185">Reference proteome</keyword>
<dbReference type="InterPro" id="IPR024607">
    <property type="entry name" value="Sulfatase_CS"/>
</dbReference>
<feature type="chain" id="PRO_5047117957" evidence="5">
    <location>
        <begin position="22"/>
        <end position="458"/>
    </location>
</feature>
<name>A0ABZ2YSJ3_9BACT</name>
<organism evidence="7 8">
    <name type="scientific">Chitinophaga pollutisoli</name>
    <dbReference type="NCBI Taxonomy" id="3133966"/>
    <lineage>
        <taxon>Bacteria</taxon>
        <taxon>Pseudomonadati</taxon>
        <taxon>Bacteroidota</taxon>
        <taxon>Chitinophagia</taxon>
        <taxon>Chitinophagales</taxon>
        <taxon>Chitinophagaceae</taxon>
        <taxon>Chitinophaga</taxon>
    </lineage>
</organism>
<evidence type="ECO:0000313" key="7">
    <source>
        <dbReference type="EMBL" id="WZN42292.1"/>
    </source>
</evidence>
<dbReference type="PANTHER" id="PTHR42693">
    <property type="entry name" value="ARYLSULFATASE FAMILY MEMBER"/>
    <property type="match status" value="1"/>
</dbReference>
<feature type="signal peptide" evidence="5">
    <location>
        <begin position="1"/>
        <end position="21"/>
    </location>
</feature>
<proteinExistence type="inferred from homology"/>
<dbReference type="Gene3D" id="3.40.720.10">
    <property type="entry name" value="Alkaline Phosphatase, subunit A"/>
    <property type="match status" value="1"/>
</dbReference>
<dbReference type="InterPro" id="IPR050738">
    <property type="entry name" value="Sulfatase"/>
</dbReference>
<evidence type="ECO:0000256" key="4">
    <source>
        <dbReference type="ARBA" id="ARBA00022837"/>
    </source>
</evidence>
<accession>A0ABZ2YSJ3</accession>
<dbReference type="PROSITE" id="PS00523">
    <property type="entry name" value="SULFATASE_1"/>
    <property type="match status" value="1"/>
</dbReference>
<dbReference type="InterPro" id="IPR017850">
    <property type="entry name" value="Alkaline_phosphatase_core_sf"/>
</dbReference>
<protein>
    <submittedName>
        <fullName evidence="7">Sulfatase-like hydrolase/transferase</fullName>
    </submittedName>
</protein>
<keyword evidence="5" id="KW-0732">Signal</keyword>
<dbReference type="InterPro" id="IPR000917">
    <property type="entry name" value="Sulfatase_N"/>
</dbReference>
<keyword evidence="2" id="KW-0479">Metal-binding</keyword>
<dbReference type="Gene3D" id="3.30.1120.10">
    <property type="match status" value="1"/>
</dbReference>
<evidence type="ECO:0000259" key="6">
    <source>
        <dbReference type="Pfam" id="PF00884"/>
    </source>
</evidence>
<reference evidence="8" key="1">
    <citation type="submission" date="2024-03" db="EMBL/GenBank/DDBJ databases">
        <title>Chitinophaga horti sp. nov., isolated from garden soil.</title>
        <authorList>
            <person name="Lee D.S."/>
            <person name="Han D.M."/>
            <person name="Baek J.H."/>
            <person name="Choi D.G."/>
            <person name="Jeon J.H."/>
            <person name="Jeon C.O."/>
        </authorList>
    </citation>
    <scope>NUCLEOTIDE SEQUENCE [LARGE SCALE GENOMIC DNA]</scope>
    <source>
        <strain evidence="8">GPA1</strain>
    </source>
</reference>
<gene>
    <name evidence="7" type="ORF">WJU16_04490</name>
</gene>
<evidence type="ECO:0000256" key="3">
    <source>
        <dbReference type="ARBA" id="ARBA00022801"/>
    </source>
</evidence>
<dbReference type="Pfam" id="PF00884">
    <property type="entry name" value="Sulfatase"/>
    <property type="match status" value="1"/>
</dbReference>
<feature type="domain" description="Sulfatase N-terminal" evidence="6">
    <location>
        <begin position="25"/>
        <end position="338"/>
    </location>
</feature>
<keyword evidence="3" id="KW-0378">Hydrolase</keyword>
<dbReference type="EMBL" id="CP149822">
    <property type="protein sequence ID" value="WZN42292.1"/>
    <property type="molecule type" value="Genomic_DNA"/>
</dbReference>
<evidence type="ECO:0000256" key="1">
    <source>
        <dbReference type="ARBA" id="ARBA00008779"/>
    </source>
</evidence>